<proteinExistence type="predicted"/>
<reference evidence="1 2" key="1">
    <citation type="submission" date="2024-01" db="EMBL/GenBank/DDBJ databases">
        <title>A draft genome for the cacao thread blight pathogen Marasmiellus scandens.</title>
        <authorList>
            <person name="Baruah I.K."/>
            <person name="Leung J."/>
            <person name="Bukari Y."/>
            <person name="Amoako-Attah I."/>
            <person name="Meinhardt L.W."/>
            <person name="Bailey B.A."/>
            <person name="Cohen S.P."/>
        </authorList>
    </citation>
    <scope>NUCLEOTIDE SEQUENCE [LARGE SCALE GENOMIC DNA]</scope>
    <source>
        <strain evidence="1 2">GH-19</strain>
    </source>
</reference>
<gene>
    <name evidence="1" type="ORF">VKT23_008245</name>
</gene>
<protein>
    <submittedName>
        <fullName evidence="1">Uncharacterized protein</fullName>
    </submittedName>
</protein>
<accession>A0ABR1JK62</accession>
<organism evidence="1 2">
    <name type="scientific">Marasmiellus scandens</name>
    <dbReference type="NCBI Taxonomy" id="2682957"/>
    <lineage>
        <taxon>Eukaryota</taxon>
        <taxon>Fungi</taxon>
        <taxon>Dikarya</taxon>
        <taxon>Basidiomycota</taxon>
        <taxon>Agaricomycotina</taxon>
        <taxon>Agaricomycetes</taxon>
        <taxon>Agaricomycetidae</taxon>
        <taxon>Agaricales</taxon>
        <taxon>Marasmiineae</taxon>
        <taxon>Omphalotaceae</taxon>
        <taxon>Marasmiellus</taxon>
    </lineage>
</organism>
<dbReference type="EMBL" id="JBANRG010000012">
    <property type="protein sequence ID" value="KAK7461814.1"/>
    <property type="molecule type" value="Genomic_DNA"/>
</dbReference>
<keyword evidence="2" id="KW-1185">Reference proteome</keyword>
<name>A0ABR1JK62_9AGAR</name>
<evidence type="ECO:0000313" key="1">
    <source>
        <dbReference type="EMBL" id="KAK7461814.1"/>
    </source>
</evidence>
<sequence>MGGFRIYSYPNGVARARGAAHSDDDMLMAIDVAQYGSIGKQSDFRGMKIQIFDTEGNELVVLSTKLSLAMLSSTPNEPRLRQRILFPSMLAWCCQELPAYFWSIPADYDANVFDNRGADDSLCCPISHSLNYSPSELATPLPGSRASTSLLPPTLASSSYIISPAKARRVGLRRGTI</sequence>
<evidence type="ECO:0000313" key="2">
    <source>
        <dbReference type="Proteomes" id="UP001498398"/>
    </source>
</evidence>
<dbReference type="Proteomes" id="UP001498398">
    <property type="component" value="Unassembled WGS sequence"/>
</dbReference>
<comment type="caution">
    <text evidence="1">The sequence shown here is derived from an EMBL/GenBank/DDBJ whole genome shotgun (WGS) entry which is preliminary data.</text>
</comment>